<evidence type="ECO:0000256" key="1">
    <source>
        <dbReference type="SAM" id="MobiDB-lite"/>
    </source>
</evidence>
<evidence type="ECO:0000313" key="3">
    <source>
        <dbReference type="Proteomes" id="UP000699462"/>
    </source>
</evidence>
<gene>
    <name evidence="2" type="ORF">P879_04460</name>
</gene>
<evidence type="ECO:0000313" key="2">
    <source>
        <dbReference type="EMBL" id="KAF8564097.1"/>
    </source>
</evidence>
<dbReference type="AlphaFoldDB" id="A0A8T0DBK2"/>
<organism evidence="2 3">
    <name type="scientific">Paragonimus westermani</name>
    <dbReference type="NCBI Taxonomy" id="34504"/>
    <lineage>
        <taxon>Eukaryota</taxon>
        <taxon>Metazoa</taxon>
        <taxon>Spiralia</taxon>
        <taxon>Lophotrochozoa</taxon>
        <taxon>Platyhelminthes</taxon>
        <taxon>Trematoda</taxon>
        <taxon>Digenea</taxon>
        <taxon>Plagiorchiida</taxon>
        <taxon>Troglotremata</taxon>
        <taxon>Troglotrematidae</taxon>
        <taxon>Paragonimus</taxon>
    </lineage>
</organism>
<keyword evidence="3" id="KW-1185">Reference proteome</keyword>
<accession>A0A8T0DBK2</accession>
<feature type="region of interest" description="Disordered" evidence="1">
    <location>
        <begin position="59"/>
        <end position="78"/>
    </location>
</feature>
<protein>
    <submittedName>
        <fullName evidence="2">Uncharacterized protein</fullName>
    </submittedName>
</protein>
<sequence>MSAFGSIREFFGHLGHNVQAVFRGAGHSNTSDHVPEAGAHPPASFSELRLVDANQFSASVHPSIKPSNQFMPNNTERL</sequence>
<dbReference type="EMBL" id="JTDF01009704">
    <property type="protein sequence ID" value="KAF8564097.1"/>
    <property type="molecule type" value="Genomic_DNA"/>
</dbReference>
<comment type="caution">
    <text evidence="2">The sequence shown here is derived from an EMBL/GenBank/DDBJ whole genome shotgun (WGS) entry which is preliminary data.</text>
</comment>
<name>A0A8T0DBK2_9TREM</name>
<dbReference type="Proteomes" id="UP000699462">
    <property type="component" value="Unassembled WGS sequence"/>
</dbReference>
<reference evidence="2 3" key="1">
    <citation type="submission" date="2019-07" db="EMBL/GenBank/DDBJ databases">
        <title>Annotation for the trematode Paragonimus westermani.</title>
        <authorList>
            <person name="Choi Y.-J."/>
        </authorList>
    </citation>
    <scope>NUCLEOTIDE SEQUENCE [LARGE SCALE GENOMIC DNA]</scope>
    <source>
        <strain evidence="2">180907_Pwestermani</strain>
    </source>
</reference>
<proteinExistence type="predicted"/>